<organism evidence="6 7">
    <name type="scientific">Vasconcelosia minhoensis LEGE 07310</name>
    <dbReference type="NCBI Taxonomy" id="915328"/>
    <lineage>
        <taxon>Bacteria</taxon>
        <taxon>Bacillati</taxon>
        <taxon>Cyanobacteriota</taxon>
        <taxon>Cyanophyceae</taxon>
        <taxon>Nodosilineales</taxon>
        <taxon>Cymatolegaceae</taxon>
        <taxon>Vasconcelosia</taxon>
        <taxon>Vasconcelosia minhoensis</taxon>
    </lineage>
</organism>
<dbReference type="PROSITE" id="PS50931">
    <property type="entry name" value="HTH_LYSR"/>
    <property type="match status" value="1"/>
</dbReference>
<dbReference type="SUPFAM" id="SSF46785">
    <property type="entry name" value="Winged helix' DNA-binding domain"/>
    <property type="match status" value="1"/>
</dbReference>
<dbReference type="AlphaFoldDB" id="A0A8J7AQE3"/>
<evidence type="ECO:0000259" key="5">
    <source>
        <dbReference type="PROSITE" id="PS50931"/>
    </source>
</evidence>
<evidence type="ECO:0000256" key="2">
    <source>
        <dbReference type="ARBA" id="ARBA00023015"/>
    </source>
</evidence>
<evidence type="ECO:0000313" key="6">
    <source>
        <dbReference type="EMBL" id="MBE9078714.1"/>
    </source>
</evidence>
<name>A0A8J7AQE3_9CYAN</name>
<dbReference type="Pfam" id="PF00126">
    <property type="entry name" value="HTH_1"/>
    <property type="match status" value="1"/>
</dbReference>
<dbReference type="FunFam" id="1.10.10.10:FF:000001">
    <property type="entry name" value="LysR family transcriptional regulator"/>
    <property type="match status" value="1"/>
</dbReference>
<evidence type="ECO:0000256" key="4">
    <source>
        <dbReference type="ARBA" id="ARBA00023163"/>
    </source>
</evidence>
<evidence type="ECO:0000256" key="1">
    <source>
        <dbReference type="ARBA" id="ARBA00009437"/>
    </source>
</evidence>
<comment type="caution">
    <text evidence="6">The sequence shown here is derived from an EMBL/GenBank/DDBJ whole genome shotgun (WGS) entry which is preliminary data.</text>
</comment>
<dbReference type="CDD" id="cd05466">
    <property type="entry name" value="PBP2_LTTR_substrate"/>
    <property type="match status" value="1"/>
</dbReference>
<reference evidence="6" key="1">
    <citation type="submission" date="2020-10" db="EMBL/GenBank/DDBJ databases">
        <authorList>
            <person name="Castelo-Branco R."/>
            <person name="Eusebio N."/>
            <person name="Adriana R."/>
            <person name="Vieira A."/>
            <person name="Brugerolle De Fraissinette N."/>
            <person name="Rezende De Castro R."/>
            <person name="Schneider M.P."/>
            <person name="Vasconcelos V."/>
            <person name="Leao P.N."/>
        </authorList>
    </citation>
    <scope>NUCLEOTIDE SEQUENCE</scope>
    <source>
        <strain evidence="6">LEGE 07310</strain>
    </source>
</reference>
<dbReference type="InterPro" id="IPR036390">
    <property type="entry name" value="WH_DNA-bd_sf"/>
</dbReference>
<dbReference type="PANTHER" id="PTHR30346">
    <property type="entry name" value="TRANSCRIPTIONAL DUAL REGULATOR HCAR-RELATED"/>
    <property type="match status" value="1"/>
</dbReference>
<dbReference type="SUPFAM" id="SSF53850">
    <property type="entry name" value="Periplasmic binding protein-like II"/>
    <property type="match status" value="1"/>
</dbReference>
<dbReference type="Gene3D" id="1.10.10.10">
    <property type="entry name" value="Winged helix-like DNA-binding domain superfamily/Winged helix DNA-binding domain"/>
    <property type="match status" value="1"/>
</dbReference>
<evidence type="ECO:0000313" key="7">
    <source>
        <dbReference type="Proteomes" id="UP000636505"/>
    </source>
</evidence>
<comment type="similarity">
    <text evidence="1">Belongs to the LysR transcriptional regulatory family.</text>
</comment>
<keyword evidence="7" id="KW-1185">Reference proteome</keyword>
<dbReference type="Pfam" id="PF03466">
    <property type="entry name" value="LysR_substrate"/>
    <property type="match status" value="1"/>
</dbReference>
<feature type="domain" description="HTH lysR-type" evidence="5">
    <location>
        <begin position="1"/>
        <end position="58"/>
    </location>
</feature>
<dbReference type="InterPro" id="IPR005119">
    <property type="entry name" value="LysR_subst-bd"/>
</dbReference>
<gene>
    <name evidence="6" type="ORF">IQ241_15660</name>
</gene>
<dbReference type="PANTHER" id="PTHR30346:SF28">
    <property type="entry name" value="HTH-TYPE TRANSCRIPTIONAL REGULATOR CYNR"/>
    <property type="match status" value="1"/>
</dbReference>
<keyword evidence="2" id="KW-0805">Transcription regulation</keyword>
<accession>A0A8J7AQE3</accession>
<dbReference type="Gene3D" id="3.40.190.10">
    <property type="entry name" value="Periplasmic binding protein-like II"/>
    <property type="match status" value="2"/>
</dbReference>
<dbReference type="RefSeq" id="WP_193908840.1">
    <property type="nucleotide sequence ID" value="NZ_JADEXG010000038.1"/>
</dbReference>
<dbReference type="InterPro" id="IPR000847">
    <property type="entry name" value="LysR_HTH_N"/>
</dbReference>
<dbReference type="PRINTS" id="PR00039">
    <property type="entry name" value="HTHLYSR"/>
</dbReference>
<dbReference type="InterPro" id="IPR036388">
    <property type="entry name" value="WH-like_DNA-bd_sf"/>
</dbReference>
<sequence length="291" mass="32040">MNIFHLEVLAAVAEYGTFSDAAINLEISQSAVSRAVASLEAELGVPLMTRGRFGAKLTPVGERVIGHSRKILDLKEQIDYEANLEKGLYNSRLRISSFRSAATHLLPANIARFRKQFPHVEVTLAELDPAGVEQSLREGQTDLGLIPLPRSEEFKTWEIARDEYVVLLPKSEPPPPKTLTWDDLSAYSFILFNYAECTSAVRDHWSRWGQSFDVAYVIKEDSTIVSMVAQGLGAAILPRLAALPIPAGVHVRSLPIRLNRVIGAAILASTPPAPAVRMFLDVLREQGKFAA</sequence>
<dbReference type="GO" id="GO:0003700">
    <property type="term" value="F:DNA-binding transcription factor activity"/>
    <property type="evidence" value="ECO:0007669"/>
    <property type="project" value="InterPro"/>
</dbReference>
<dbReference type="EMBL" id="JADEXG010000038">
    <property type="protein sequence ID" value="MBE9078714.1"/>
    <property type="molecule type" value="Genomic_DNA"/>
</dbReference>
<dbReference type="GO" id="GO:0032993">
    <property type="term" value="C:protein-DNA complex"/>
    <property type="evidence" value="ECO:0007669"/>
    <property type="project" value="TreeGrafter"/>
</dbReference>
<keyword evidence="4" id="KW-0804">Transcription</keyword>
<keyword evidence="3" id="KW-0238">DNA-binding</keyword>
<proteinExistence type="inferred from homology"/>
<dbReference type="GO" id="GO:0003677">
    <property type="term" value="F:DNA binding"/>
    <property type="evidence" value="ECO:0007669"/>
    <property type="project" value="UniProtKB-KW"/>
</dbReference>
<evidence type="ECO:0000256" key="3">
    <source>
        <dbReference type="ARBA" id="ARBA00023125"/>
    </source>
</evidence>
<protein>
    <submittedName>
        <fullName evidence="6">LysR family transcriptional regulator</fullName>
    </submittedName>
</protein>
<dbReference type="Proteomes" id="UP000636505">
    <property type="component" value="Unassembled WGS sequence"/>
</dbReference>